<sequence>MIKGKYVSRGGEKLEAALERFSIEYKDKTVADFGSSTGGFVDCLLQHEVRRVYSVDTSYGELDWKLRNDNRVVVMERTNAMHVDLPEKMDLITIDTGWTKQEHVLPNAFLNLKEGGSIISLIKPHYEAKDHLIHAGKLEAGSYDEVIAKVRADIERIGGKILQIIESPIEGARAGNREYLAWIKRA</sequence>
<dbReference type="InterPro" id="IPR047048">
    <property type="entry name" value="TlyA"/>
</dbReference>
<dbReference type="PANTHER" id="PTHR32319:SF0">
    <property type="entry name" value="BACTERIAL HEMOLYSIN-LIKE PROTEIN"/>
    <property type="match status" value="1"/>
</dbReference>
<evidence type="ECO:0000313" key="4">
    <source>
        <dbReference type="Proteomes" id="UP000178999"/>
    </source>
</evidence>
<dbReference type="GO" id="GO:0003723">
    <property type="term" value="F:RNA binding"/>
    <property type="evidence" value="ECO:0007669"/>
    <property type="project" value="UniProtKB-KW"/>
</dbReference>
<dbReference type="AlphaFoldDB" id="A0A1F8CUP1"/>
<gene>
    <name evidence="3" type="ORF">A2382_05135</name>
</gene>
<proteinExistence type="predicted"/>
<dbReference type="EMBL" id="MGHY01000005">
    <property type="protein sequence ID" value="OGM80037.1"/>
    <property type="molecule type" value="Genomic_DNA"/>
</dbReference>
<dbReference type="SUPFAM" id="SSF53335">
    <property type="entry name" value="S-adenosyl-L-methionine-dependent methyltransferases"/>
    <property type="match status" value="1"/>
</dbReference>
<name>A0A1F8CUP1_9BACT</name>
<organism evidence="3 4">
    <name type="scientific">Candidatus Woesebacteria bacterium RIFOXYB1_FULL_38_16</name>
    <dbReference type="NCBI Taxonomy" id="1802538"/>
    <lineage>
        <taxon>Bacteria</taxon>
        <taxon>Candidatus Woeseibacteriota</taxon>
    </lineage>
</organism>
<dbReference type="Pfam" id="PF01728">
    <property type="entry name" value="FtsJ"/>
    <property type="match status" value="1"/>
</dbReference>
<reference evidence="3 4" key="1">
    <citation type="journal article" date="2016" name="Nat. Commun.">
        <title>Thousands of microbial genomes shed light on interconnected biogeochemical processes in an aquifer system.</title>
        <authorList>
            <person name="Anantharaman K."/>
            <person name="Brown C.T."/>
            <person name="Hug L.A."/>
            <person name="Sharon I."/>
            <person name="Castelle C.J."/>
            <person name="Probst A.J."/>
            <person name="Thomas B.C."/>
            <person name="Singh A."/>
            <person name="Wilkins M.J."/>
            <person name="Karaoz U."/>
            <person name="Brodie E.L."/>
            <person name="Williams K.H."/>
            <person name="Hubbard S.S."/>
            <person name="Banfield J.F."/>
        </authorList>
    </citation>
    <scope>NUCLEOTIDE SEQUENCE [LARGE SCALE GENOMIC DNA]</scope>
</reference>
<dbReference type="InterPro" id="IPR029063">
    <property type="entry name" value="SAM-dependent_MTases_sf"/>
</dbReference>
<accession>A0A1F8CUP1</accession>
<evidence type="ECO:0000313" key="3">
    <source>
        <dbReference type="EMBL" id="OGM80037.1"/>
    </source>
</evidence>
<protein>
    <recommendedName>
        <fullName evidence="2">Ribosomal RNA methyltransferase FtsJ domain-containing protein</fullName>
    </recommendedName>
</protein>
<dbReference type="Proteomes" id="UP000178999">
    <property type="component" value="Unassembled WGS sequence"/>
</dbReference>
<comment type="caution">
    <text evidence="3">The sequence shown here is derived from an EMBL/GenBank/DDBJ whole genome shotgun (WGS) entry which is preliminary data.</text>
</comment>
<dbReference type="Gene3D" id="3.40.50.150">
    <property type="entry name" value="Vaccinia Virus protein VP39"/>
    <property type="match status" value="1"/>
</dbReference>
<feature type="domain" description="Ribosomal RNA methyltransferase FtsJ" evidence="2">
    <location>
        <begin position="6"/>
        <end position="184"/>
    </location>
</feature>
<evidence type="ECO:0000259" key="2">
    <source>
        <dbReference type="Pfam" id="PF01728"/>
    </source>
</evidence>
<keyword evidence="1" id="KW-0694">RNA-binding</keyword>
<dbReference type="STRING" id="1802538.A2382_05135"/>
<dbReference type="GO" id="GO:0032259">
    <property type="term" value="P:methylation"/>
    <property type="evidence" value="ECO:0007669"/>
    <property type="project" value="InterPro"/>
</dbReference>
<dbReference type="PANTHER" id="PTHR32319">
    <property type="entry name" value="BACTERIAL HEMOLYSIN-LIKE PROTEIN"/>
    <property type="match status" value="1"/>
</dbReference>
<dbReference type="GO" id="GO:0008168">
    <property type="term" value="F:methyltransferase activity"/>
    <property type="evidence" value="ECO:0007669"/>
    <property type="project" value="InterPro"/>
</dbReference>
<dbReference type="InterPro" id="IPR002877">
    <property type="entry name" value="RNA_MeTrfase_FtsJ_dom"/>
</dbReference>
<evidence type="ECO:0000256" key="1">
    <source>
        <dbReference type="ARBA" id="ARBA00022884"/>
    </source>
</evidence>